<keyword evidence="6" id="KW-1185">Reference proteome</keyword>
<organism evidence="5 6">
    <name type="scientific">Paenibacillus cremeus</name>
    <dbReference type="NCBI Taxonomy" id="2163881"/>
    <lineage>
        <taxon>Bacteria</taxon>
        <taxon>Bacillati</taxon>
        <taxon>Bacillota</taxon>
        <taxon>Bacilli</taxon>
        <taxon>Bacillales</taxon>
        <taxon>Paenibacillaceae</taxon>
        <taxon>Paenibacillus</taxon>
    </lineage>
</organism>
<evidence type="ECO:0000313" key="6">
    <source>
        <dbReference type="Proteomes" id="UP000317036"/>
    </source>
</evidence>
<name>A0A559JMH2_9BACL</name>
<evidence type="ECO:0000256" key="1">
    <source>
        <dbReference type="ARBA" id="ARBA00024353"/>
    </source>
</evidence>
<keyword evidence="3" id="KW-0472">Membrane</keyword>
<accession>A0A559JMH2</accession>
<dbReference type="InterPro" id="IPR041916">
    <property type="entry name" value="Anti_sigma_zinc_sf"/>
</dbReference>
<evidence type="ECO:0000256" key="3">
    <source>
        <dbReference type="SAM" id="Phobius"/>
    </source>
</evidence>
<sequence>MNRMHPDKKTLQRFLNNRLSELDSKRIAQHLRTCSDCRYELDAYVELEMRLDALPLLEAPPGLSDNVMNTLRQEQQADKSDTILPKQRTFWRTELANGLIAAAATFLFIYSGVLGKLISLDAFVLSEGVRSGATYVYRTIETISYQLLT</sequence>
<comment type="similarity">
    <text evidence="1">Belongs to the zinc-associated anti-sigma factor (ZAS) superfamily. Anti-sigma-W factor family.</text>
</comment>
<feature type="domain" description="Putative zinc-finger" evidence="4">
    <location>
        <begin position="11"/>
        <end position="38"/>
    </location>
</feature>
<protein>
    <recommendedName>
        <fullName evidence="2">Anti-sigma-W factor RsiW</fullName>
    </recommendedName>
</protein>
<dbReference type="Pfam" id="PF13490">
    <property type="entry name" value="zf-HC2"/>
    <property type="match status" value="1"/>
</dbReference>
<proteinExistence type="inferred from homology"/>
<evidence type="ECO:0000259" key="4">
    <source>
        <dbReference type="Pfam" id="PF13490"/>
    </source>
</evidence>
<dbReference type="Gene3D" id="1.10.10.1320">
    <property type="entry name" value="Anti-sigma factor, zinc-finger domain"/>
    <property type="match status" value="1"/>
</dbReference>
<comment type="caution">
    <text evidence="5">The sequence shown here is derived from an EMBL/GenBank/DDBJ whole genome shotgun (WGS) entry which is preliminary data.</text>
</comment>
<dbReference type="RefSeq" id="WP_144854478.1">
    <property type="nucleotide sequence ID" value="NZ_VNJI01000071.1"/>
</dbReference>
<evidence type="ECO:0000256" key="2">
    <source>
        <dbReference type="ARBA" id="ARBA00024438"/>
    </source>
</evidence>
<dbReference type="OrthoDB" id="2620519at2"/>
<feature type="transmembrane region" description="Helical" evidence="3">
    <location>
        <begin position="95"/>
        <end position="113"/>
    </location>
</feature>
<dbReference type="AlphaFoldDB" id="A0A559JMH2"/>
<reference evidence="5 6" key="1">
    <citation type="submission" date="2019-07" db="EMBL/GenBank/DDBJ databases">
        <authorList>
            <person name="Kim J."/>
        </authorList>
    </citation>
    <scope>NUCLEOTIDE SEQUENCE [LARGE SCALE GENOMIC DNA]</scope>
    <source>
        <strain evidence="5 6">JC52</strain>
    </source>
</reference>
<dbReference type="Proteomes" id="UP000317036">
    <property type="component" value="Unassembled WGS sequence"/>
</dbReference>
<keyword evidence="3" id="KW-1133">Transmembrane helix</keyword>
<dbReference type="InterPro" id="IPR027383">
    <property type="entry name" value="Znf_put"/>
</dbReference>
<evidence type="ECO:0000313" key="5">
    <source>
        <dbReference type="EMBL" id="TVY01058.1"/>
    </source>
</evidence>
<keyword evidence="3" id="KW-0812">Transmembrane</keyword>
<gene>
    <name evidence="5" type="ORF">FPZ49_32650</name>
</gene>
<dbReference type="EMBL" id="VNJI01000071">
    <property type="protein sequence ID" value="TVY01058.1"/>
    <property type="molecule type" value="Genomic_DNA"/>
</dbReference>